<sequence>MLLEDAENGERTKELDGFHALTEFARCFGDTTTVVAKADACIRSLLQELDTLRARSQPVDINAEQNCSFVELKYLSLAADFSALQSCVFELESDKPPPSSPQVSYVSLTRQRKVFLSGQRRVV</sequence>
<evidence type="ECO:0000313" key="2">
    <source>
        <dbReference type="Proteomes" id="UP001341840"/>
    </source>
</evidence>
<comment type="caution">
    <text evidence="1">The sequence shown here is derived from an EMBL/GenBank/DDBJ whole genome shotgun (WGS) entry which is preliminary data.</text>
</comment>
<dbReference type="Proteomes" id="UP001341840">
    <property type="component" value="Unassembled WGS sequence"/>
</dbReference>
<proteinExistence type="predicted"/>
<reference evidence="1 2" key="1">
    <citation type="journal article" date="2023" name="Plants (Basel)">
        <title>Bridging the Gap: Combining Genomics and Transcriptomics Approaches to Understand Stylosanthes scabra, an Orphan Legume from the Brazilian Caatinga.</title>
        <authorList>
            <person name="Ferreira-Neto J.R.C."/>
            <person name="da Silva M.D."/>
            <person name="Binneck E."/>
            <person name="de Melo N.F."/>
            <person name="da Silva R.H."/>
            <person name="de Melo A.L.T.M."/>
            <person name="Pandolfi V."/>
            <person name="Bustamante F.O."/>
            <person name="Brasileiro-Vidal A.C."/>
            <person name="Benko-Iseppon A.M."/>
        </authorList>
    </citation>
    <scope>NUCLEOTIDE SEQUENCE [LARGE SCALE GENOMIC DNA]</scope>
    <source>
        <tissue evidence="1">Leaves</tissue>
    </source>
</reference>
<name>A0ABU6X5S5_9FABA</name>
<keyword evidence="2" id="KW-1185">Reference proteome</keyword>
<protein>
    <submittedName>
        <fullName evidence="1">Uncharacterized protein</fullName>
    </submittedName>
</protein>
<accession>A0ABU6X5S5</accession>
<organism evidence="1 2">
    <name type="scientific">Stylosanthes scabra</name>
    <dbReference type="NCBI Taxonomy" id="79078"/>
    <lineage>
        <taxon>Eukaryota</taxon>
        <taxon>Viridiplantae</taxon>
        <taxon>Streptophyta</taxon>
        <taxon>Embryophyta</taxon>
        <taxon>Tracheophyta</taxon>
        <taxon>Spermatophyta</taxon>
        <taxon>Magnoliopsida</taxon>
        <taxon>eudicotyledons</taxon>
        <taxon>Gunneridae</taxon>
        <taxon>Pentapetalae</taxon>
        <taxon>rosids</taxon>
        <taxon>fabids</taxon>
        <taxon>Fabales</taxon>
        <taxon>Fabaceae</taxon>
        <taxon>Papilionoideae</taxon>
        <taxon>50 kb inversion clade</taxon>
        <taxon>dalbergioids sensu lato</taxon>
        <taxon>Dalbergieae</taxon>
        <taxon>Pterocarpus clade</taxon>
        <taxon>Stylosanthes</taxon>
    </lineage>
</organism>
<evidence type="ECO:0000313" key="1">
    <source>
        <dbReference type="EMBL" id="MED6192701.1"/>
    </source>
</evidence>
<dbReference type="EMBL" id="JASCZI010211480">
    <property type="protein sequence ID" value="MED6192701.1"/>
    <property type="molecule type" value="Genomic_DNA"/>
</dbReference>
<gene>
    <name evidence="1" type="ORF">PIB30_012595</name>
</gene>